<dbReference type="InterPro" id="IPR000639">
    <property type="entry name" value="Epox_hydrolase-like"/>
</dbReference>
<evidence type="ECO:0000256" key="1">
    <source>
        <dbReference type="ARBA" id="ARBA00022801"/>
    </source>
</evidence>
<organism evidence="4 5">
    <name type="scientific">Marasmius tenuissimus</name>
    <dbReference type="NCBI Taxonomy" id="585030"/>
    <lineage>
        <taxon>Eukaryota</taxon>
        <taxon>Fungi</taxon>
        <taxon>Dikarya</taxon>
        <taxon>Basidiomycota</taxon>
        <taxon>Agaricomycotina</taxon>
        <taxon>Agaricomycetes</taxon>
        <taxon>Agaricomycetidae</taxon>
        <taxon>Agaricales</taxon>
        <taxon>Marasmiineae</taxon>
        <taxon>Marasmiaceae</taxon>
        <taxon>Marasmius</taxon>
    </lineage>
</organism>
<dbReference type="SUPFAM" id="SSF53474">
    <property type="entry name" value="alpha/beta-Hydrolases"/>
    <property type="match status" value="1"/>
</dbReference>
<dbReference type="PRINTS" id="PR00412">
    <property type="entry name" value="EPOXHYDRLASE"/>
</dbReference>
<evidence type="ECO:0000313" key="5">
    <source>
        <dbReference type="Proteomes" id="UP001437256"/>
    </source>
</evidence>
<evidence type="ECO:0000256" key="2">
    <source>
        <dbReference type="ARBA" id="ARBA00038334"/>
    </source>
</evidence>
<comment type="similarity">
    <text evidence="2">Belongs to the AB hydrolase superfamily. Epoxide hydrolase family.</text>
</comment>
<protein>
    <recommendedName>
        <fullName evidence="3">AB hydrolase-1 domain-containing protein</fullName>
    </recommendedName>
</protein>
<comment type="caution">
    <text evidence="4">The sequence shown here is derived from an EMBL/GenBank/DDBJ whole genome shotgun (WGS) entry which is preliminary data.</text>
</comment>
<feature type="domain" description="AB hydrolase-1" evidence="3">
    <location>
        <begin position="31"/>
        <end position="117"/>
    </location>
</feature>
<dbReference type="Gene3D" id="3.40.50.1820">
    <property type="entry name" value="alpha/beta hydrolase"/>
    <property type="match status" value="1"/>
</dbReference>
<dbReference type="Proteomes" id="UP001437256">
    <property type="component" value="Unassembled WGS sequence"/>
</dbReference>
<proteinExistence type="inferred from homology"/>
<evidence type="ECO:0000313" key="4">
    <source>
        <dbReference type="EMBL" id="KAL0062034.1"/>
    </source>
</evidence>
<reference evidence="4 5" key="1">
    <citation type="submission" date="2024-05" db="EMBL/GenBank/DDBJ databases">
        <title>A draft genome resource for the thread blight pathogen Marasmius tenuissimus strain MS-2.</title>
        <authorList>
            <person name="Yulfo-Soto G.E."/>
            <person name="Baruah I.K."/>
            <person name="Amoako-Attah I."/>
            <person name="Bukari Y."/>
            <person name="Meinhardt L.W."/>
            <person name="Bailey B.A."/>
            <person name="Cohen S.P."/>
        </authorList>
    </citation>
    <scope>NUCLEOTIDE SEQUENCE [LARGE SCALE GENOMIC DNA]</scope>
    <source>
        <strain evidence="4 5">MS-2</strain>
    </source>
</reference>
<keyword evidence="1" id="KW-0378">Hydrolase</keyword>
<name>A0ABR2ZM80_9AGAR</name>
<gene>
    <name evidence="4" type="ORF">AAF712_011112</name>
</gene>
<dbReference type="InterPro" id="IPR000073">
    <property type="entry name" value="AB_hydrolase_1"/>
</dbReference>
<accession>A0ABR2ZM80</accession>
<dbReference type="Pfam" id="PF00561">
    <property type="entry name" value="Abhydrolase_1"/>
    <property type="match status" value="1"/>
</dbReference>
<evidence type="ECO:0000259" key="3">
    <source>
        <dbReference type="Pfam" id="PF00561"/>
    </source>
</evidence>
<dbReference type="PANTHER" id="PTHR43329">
    <property type="entry name" value="EPOXIDE HYDROLASE"/>
    <property type="match status" value="1"/>
</dbReference>
<sequence>MLKAELFSFFMVFRAPKLTGVIRRVSFFKELGYGIVVPQLLGYGDSSKPTDPAEFRQSLVSQDLAEILDKEGVEQVVPIGHDWGAYVAARFALFRPERTLAVAFITVGYFPPNPGPFDLEAIHKITKERVGYEVLGYWEFFSAEDAPSLSIQNFESFFNILWPDDPELWASAFAPLGALRRNLEANRIFPPPSWMTEEDKKLLSEPLQKNGLESPMCYYRLQTSGIGCEDDKLLAGRTKIDQPVFFLDALDDCIASEKGFMATMGASESPTLKYCKNATIKRVKVDHWVLLHIPNELNAALLEWLGGFQ</sequence>
<dbReference type="EMBL" id="JBBXMP010000116">
    <property type="protein sequence ID" value="KAL0062034.1"/>
    <property type="molecule type" value="Genomic_DNA"/>
</dbReference>
<dbReference type="InterPro" id="IPR029058">
    <property type="entry name" value="AB_hydrolase_fold"/>
</dbReference>
<keyword evidence="5" id="KW-1185">Reference proteome</keyword>